<name>A0A9N8Z714_FUNMO</name>
<dbReference type="AlphaFoldDB" id="A0A9N8Z714"/>
<evidence type="ECO:0000256" key="1">
    <source>
        <dbReference type="SAM" id="Phobius"/>
    </source>
</evidence>
<protein>
    <submittedName>
        <fullName evidence="2">8703_t:CDS:1</fullName>
    </submittedName>
</protein>
<gene>
    <name evidence="2" type="ORF">FMOSSE_LOCUS2471</name>
</gene>
<keyword evidence="1" id="KW-0812">Transmembrane</keyword>
<proteinExistence type="predicted"/>
<keyword evidence="1" id="KW-1133">Transmembrane helix</keyword>
<dbReference type="EMBL" id="CAJVPP010000327">
    <property type="protein sequence ID" value="CAG8470065.1"/>
    <property type="molecule type" value="Genomic_DNA"/>
</dbReference>
<accession>A0A9N8Z714</accession>
<comment type="caution">
    <text evidence="2">The sequence shown here is derived from an EMBL/GenBank/DDBJ whole genome shotgun (WGS) entry which is preliminary data.</text>
</comment>
<organism evidence="2 3">
    <name type="scientific">Funneliformis mosseae</name>
    <name type="common">Endomycorrhizal fungus</name>
    <name type="synonym">Glomus mosseae</name>
    <dbReference type="NCBI Taxonomy" id="27381"/>
    <lineage>
        <taxon>Eukaryota</taxon>
        <taxon>Fungi</taxon>
        <taxon>Fungi incertae sedis</taxon>
        <taxon>Mucoromycota</taxon>
        <taxon>Glomeromycotina</taxon>
        <taxon>Glomeromycetes</taxon>
        <taxon>Glomerales</taxon>
        <taxon>Glomeraceae</taxon>
        <taxon>Funneliformis</taxon>
    </lineage>
</organism>
<keyword evidence="3" id="KW-1185">Reference proteome</keyword>
<reference evidence="2" key="1">
    <citation type="submission" date="2021-06" db="EMBL/GenBank/DDBJ databases">
        <authorList>
            <person name="Kallberg Y."/>
            <person name="Tangrot J."/>
            <person name="Rosling A."/>
        </authorList>
    </citation>
    <scope>NUCLEOTIDE SEQUENCE</scope>
    <source>
        <strain evidence="2">87-6 pot B 2015</strain>
    </source>
</reference>
<sequence>MEQNNGTHLNVKALLYFAVMSVFLRASLFTTSKPSFIPSLELPEKTNDGVEFDRVAGLLSTTTMDNNVFGVILAALLNDL</sequence>
<dbReference type="Proteomes" id="UP000789375">
    <property type="component" value="Unassembled WGS sequence"/>
</dbReference>
<evidence type="ECO:0000313" key="2">
    <source>
        <dbReference type="EMBL" id="CAG8470065.1"/>
    </source>
</evidence>
<feature type="transmembrane region" description="Helical" evidence="1">
    <location>
        <begin position="13"/>
        <end position="31"/>
    </location>
</feature>
<evidence type="ECO:0000313" key="3">
    <source>
        <dbReference type="Proteomes" id="UP000789375"/>
    </source>
</evidence>
<keyword evidence="1" id="KW-0472">Membrane</keyword>